<gene>
    <name evidence="6" type="primary">ywlE</name>
    <name evidence="6" type="ORF">NCTC4824_03884</name>
</gene>
<dbReference type="InterPro" id="IPR023485">
    <property type="entry name" value="Ptyr_pPase"/>
</dbReference>
<dbReference type="CDD" id="cd16344">
    <property type="entry name" value="LMWPAP"/>
    <property type="match status" value="1"/>
</dbReference>
<evidence type="ECO:0000256" key="4">
    <source>
        <dbReference type="PIRSR" id="PIRSR617867-1"/>
    </source>
</evidence>
<dbReference type="EMBL" id="LS483476">
    <property type="protein sequence ID" value="SQI63053.1"/>
    <property type="molecule type" value="Genomic_DNA"/>
</dbReference>
<dbReference type="InterPro" id="IPR017867">
    <property type="entry name" value="Tyr_phospatase_low_mol_wt"/>
</dbReference>
<dbReference type="SUPFAM" id="SSF52788">
    <property type="entry name" value="Phosphotyrosine protein phosphatases I"/>
    <property type="match status" value="1"/>
</dbReference>
<dbReference type="SMART" id="SM00226">
    <property type="entry name" value="LMWPc"/>
    <property type="match status" value="1"/>
</dbReference>
<sequence length="141" mass="15638">MNILFVCTGNTCRSPMAEAIYNHLLPGDTAKSAGVFADEGANAASNTVKILQEKGIMIDHMSRSLEEEHVNWATLILTMTSGHKALVVNKFPWAADKIFTMKEYVNGNHEDLDVNDPYGGDMDVYRATYTELHGLIKKMSE</sequence>
<dbReference type="InterPro" id="IPR050438">
    <property type="entry name" value="LMW_PTPase"/>
</dbReference>
<evidence type="ECO:0000256" key="2">
    <source>
        <dbReference type="ARBA" id="ARBA00022801"/>
    </source>
</evidence>
<dbReference type="Proteomes" id="UP000249134">
    <property type="component" value="Chromosome 1"/>
</dbReference>
<dbReference type="PANTHER" id="PTHR11717">
    <property type="entry name" value="LOW MOLECULAR WEIGHT PROTEIN TYROSINE PHOSPHATASE"/>
    <property type="match status" value="1"/>
</dbReference>
<organism evidence="6 7">
    <name type="scientific">Lederbergia lenta</name>
    <name type="common">Bacillus lentus</name>
    <dbReference type="NCBI Taxonomy" id="1467"/>
    <lineage>
        <taxon>Bacteria</taxon>
        <taxon>Bacillati</taxon>
        <taxon>Bacillota</taxon>
        <taxon>Bacilli</taxon>
        <taxon>Bacillales</taxon>
        <taxon>Bacillaceae</taxon>
        <taxon>Lederbergia</taxon>
    </lineage>
</organism>
<feature type="active site" description="Nucleophile" evidence="4">
    <location>
        <position position="13"/>
    </location>
</feature>
<dbReference type="STRING" id="1348624.GCA_001591545_03051"/>
<dbReference type="GO" id="GO:0004725">
    <property type="term" value="F:protein tyrosine phosphatase activity"/>
    <property type="evidence" value="ECO:0007669"/>
    <property type="project" value="UniProtKB-EC"/>
</dbReference>
<evidence type="ECO:0000313" key="6">
    <source>
        <dbReference type="EMBL" id="SQI63053.1"/>
    </source>
</evidence>
<dbReference type="AlphaFoldDB" id="A0A2X4WJ71"/>
<keyword evidence="2 6" id="KW-0378">Hydrolase</keyword>
<dbReference type="PANTHER" id="PTHR11717:SF31">
    <property type="entry name" value="LOW MOLECULAR WEIGHT PROTEIN-TYROSINE-PHOSPHATASE ETP-RELATED"/>
    <property type="match status" value="1"/>
</dbReference>
<evidence type="ECO:0000256" key="1">
    <source>
        <dbReference type="ARBA" id="ARBA00011063"/>
    </source>
</evidence>
<feature type="active site" description="Proton donor" evidence="4">
    <location>
        <position position="116"/>
    </location>
</feature>
<accession>A0A2X4WJ71</accession>
<reference evidence="6 7" key="1">
    <citation type="submission" date="2018-06" db="EMBL/GenBank/DDBJ databases">
        <authorList>
            <consortium name="Pathogen Informatics"/>
            <person name="Doyle S."/>
        </authorList>
    </citation>
    <scope>NUCLEOTIDE SEQUENCE [LARGE SCALE GENOMIC DNA]</scope>
    <source>
        <strain evidence="6 7">NCTC4824</strain>
    </source>
</reference>
<keyword evidence="3" id="KW-0904">Protein phosphatase</keyword>
<evidence type="ECO:0000259" key="5">
    <source>
        <dbReference type="SMART" id="SM00226"/>
    </source>
</evidence>
<feature type="domain" description="Phosphotyrosine protein phosphatase I" evidence="5">
    <location>
        <begin position="1"/>
        <end position="138"/>
    </location>
</feature>
<keyword evidence="7" id="KW-1185">Reference proteome</keyword>
<name>A0A2X4WJ71_LEDLE</name>
<dbReference type="Gene3D" id="3.40.50.2300">
    <property type="match status" value="1"/>
</dbReference>
<dbReference type="EC" id="3.1.3.48" evidence="6"/>
<protein>
    <submittedName>
        <fullName evidence="6">Protein tyrosine phosphatase</fullName>
        <ecNumber evidence="6">3.1.3.48</ecNumber>
    </submittedName>
</protein>
<dbReference type="PRINTS" id="PR00719">
    <property type="entry name" value="LMWPTPASE"/>
</dbReference>
<dbReference type="RefSeq" id="WP_231955858.1">
    <property type="nucleotide sequence ID" value="NZ_CBCSGM010000004.1"/>
</dbReference>
<dbReference type="KEGG" id="blen:NCTC4824_03884"/>
<comment type="similarity">
    <text evidence="1">Belongs to the low molecular weight phosphotyrosine protein phosphatase family.</text>
</comment>
<feature type="active site" description="Nucleophile" evidence="4">
    <location>
        <position position="7"/>
    </location>
</feature>
<proteinExistence type="inferred from homology"/>
<evidence type="ECO:0000256" key="3">
    <source>
        <dbReference type="ARBA" id="ARBA00022912"/>
    </source>
</evidence>
<dbReference type="InterPro" id="IPR036196">
    <property type="entry name" value="Ptyr_pPase_sf"/>
</dbReference>
<dbReference type="Pfam" id="PF01451">
    <property type="entry name" value="LMWPc"/>
    <property type="match status" value="1"/>
</dbReference>
<evidence type="ECO:0000313" key="7">
    <source>
        <dbReference type="Proteomes" id="UP000249134"/>
    </source>
</evidence>